<evidence type="ECO:0000313" key="1">
    <source>
        <dbReference type="EMBL" id="CAB9526095.1"/>
    </source>
</evidence>
<proteinExistence type="predicted"/>
<dbReference type="AlphaFoldDB" id="A0A9N8ETI8"/>
<dbReference type="EMBL" id="CAICTM010001773">
    <property type="protein sequence ID" value="CAB9526095.1"/>
    <property type="molecule type" value="Genomic_DNA"/>
</dbReference>
<evidence type="ECO:0000313" key="2">
    <source>
        <dbReference type="Proteomes" id="UP001153069"/>
    </source>
</evidence>
<name>A0A9N8ETI8_9STRA</name>
<gene>
    <name evidence="1" type="ORF">SEMRO_1775_G296880.1</name>
</gene>
<organism evidence="1 2">
    <name type="scientific">Seminavis robusta</name>
    <dbReference type="NCBI Taxonomy" id="568900"/>
    <lineage>
        <taxon>Eukaryota</taxon>
        <taxon>Sar</taxon>
        <taxon>Stramenopiles</taxon>
        <taxon>Ochrophyta</taxon>
        <taxon>Bacillariophyta</taxon>
        <taxon>Bacillariophyceae</taxon>
        <taxon>Bacillariophycidae</taxon>
        <taxon>Naviculales</taxon>
        <taxon>Naviculaceae</taxon>
        <taxon>Seminavis</taxon>
    </lineage>
</organism>
<comment type="caution">
    <text evidence="1">The sequence shown here is derived from an EMBL/GenBank/DDBJ whole genome shotgun (WGS) entry which is preliminary data.</text>
</comment>
<sequence>MSDLAPFVAAALKDKVVAELLEENRRLKRQVDSFQRVRITGKNGFPVYAEHDFALGKPTDHGWWVVRLPTAATTVSPLVEPIPCPMSQLADCEVHVGNFRNMTCRDFQDCFFDGNPKGYFSLFATKGLWLCCYLDGVSDPHYRALCRAAATQETVHEILRTHFDDPMEDLNVYFTHLTFCGGSASEAIRHLELLPEQPHAHAQEDASL</sequence>
<accession>A0A9N8ETI8</accession>
<protein>
    <submittedName>
        <fullName evidence="1">Uncharacterized protein</fullName>
    </submittedName>
</protein>
<keyword evidence="2" id="KW-1185">Reference proteome</keyword>
<dbReference type="OrthoDB" id="54947at2759"/>
<reference evidence="1" key="1">
    <citation type="submission" date="2020-06" db="EMBL/GenBank/DDBJ databases">
        <authorList>
            <consortium name="Plant Systems Biology data submission"/>
        </authorList>
    </citation>
    <scope>NUCLEOTIDE SEQUENCE</scope>
    <source>
        <strain evidence="1">D6</strain>
    </source>
</reference>
<dbReference type="Proteomes" id="UP001153069">
    <property type="component" value="Unassembled WGS sequence"/>
</dbReference>